<dbReference type="RefSeq" id="WP_074237308.1">
    <property type="nucleotide sequence ID" value="NZ_FSRA01000001.1"/>
</dbReference>
<keyword evidence="7" id="KW-1185">Reference proteome</keyword>
<evidence type="ECO:0000256" key="4">
    <source>
        <dbReference type="SAM" id="Phobius"/>
    </source>
</evidence>
<proteinExistence type="predicted"/>
<dbReference type="PANTHER" id="PTHR42910:SF1">
    <property type="entry name" value="MAJOR FACILITATOR SUPERFAMILY (MFS) PROFILE DOMAIN-CONTAINING PROTEIN"/>
    <property type="match status" value="1"/>
</dbReference>
<feature type="transmembrane region" description="Helical" evidence="4">
    <location>
        <begin position="336"/>
        <end position="355"/>
    </location>
</feature>
<reference evidence="6 7" key="1">
    <citation type="submission" date="2016-11" db="EMBL/GenBank/DDBJ databases">
        <authorList>
            <person name="Jaros S."/>
            <person name="Januszkiewicz K."/>
            <person name="Wedrychowicz H."/>
        </authorList>
    </citation>
    <scope>NUCLEOTIDE SEQUENCE [LARGE SCALE GENOMIC DNA]</scope>
    <source>
        <strain evidence="6 7">DSM 24787</strain>
    </source>
</reference>
<keyword evidence="2 4" id="KW-1133">Transmembrane helix</keyword>
<evidence type="ECO:0000313" key="6">
    <source>
        <dbReference type="EMBL" id="SIN65254.1"/>
    </source>
</evidence>
<dbReference type="SUPFAM" id="SSF103473">
    <property type="entry name" value="MFS general substrate transporter"/>
    <property type="match status" value="1"/>
</dbReference>
<accession>A0A1N6D3L0</accession>
<feature type="transmembrane region" description="Helical" evidence="4">
    <location>
        <begin position="247"/>
        <end position="265"/>
    </location>
</feature>
<evidence type="ECO:0000259" key="5">
    <source>
        <dbReference type="PROSITE" id="PS50850"/>
    </source>
</evidence>
<evidence type="ECO:0000313" key="7">
    <source>
        <dbReference type="Proteomes" id="UP000185003"/>
    </source>
</evidence>
<evidence type="ECO:0000256" key="2">
    <source>
        <dbReference type="ARBA" id="ARBA00022989"/>
    </source>
</evidence>
<organism evidence="6 7">
    <name type="scientific">Chitinophaga niabensis</name>
    <dbReference type="NCBI Taxonomy" id="536979"/>
    <lineage>
        <taxon>Bacteria</taxon>
        <taxon>Pseudomonadati</taxon>
        <taxon>Bacteroidota</taxon>
        <taxon>Chitinophagia</taxon>
        <taxon>Chitinophagales</taxon>
        <taxon>Chitinophagaceae</taxon>
        <taxon>Chitinophaga</taxon>
    </lineage>
</organism>
<feature type="transmembrane region" description="Helical" evidence="4">
    <location>
        <begin position="201"/>
        <end position="227"/>
    </location>
</feature>
<feature type="transmembrane region" description="Helical" evidence="4">
    <location>
        <begin position="162"/>
        <end position="181"/>
    </location>
</feature>
<gene>
    <name evidence="6" type="ORF">SAMN04488055_0190</name>
</gene>
<dbReference type="STRING" id="536979.SAMN04488055_0190"/>
<dbReference type="OrthoDB" id="9815356at2"/>
<feature type="transmembrane region" description="Helical" evidence="4">
    <location>
        <begin position="74"/>
        <end position="92"/>
    </location>
</feature>
<feature type="transmembrane region" description="Helical" evidence="4">
    <location>
        <begin position="272"/>
        <end position="291"/>
    </location>
</feature>
<feature type="transmembrane region" description="Helical" evidence="4">
    <location>
        <begin position="361"/>
        <end position="382"/>
    </location>
</feature>
<feature type="transmembrane region" description="Helical" evidence="4">
    <location>
        <begin position="131"/>
        <end position="150"/>
    </location>
</feature>
<feature type="transmembrane region" description="Helical" evidence="4">
    <location>
        <begin position="98"/>
        <end position="119"/>
    </location>
</feature>
<feature type="transmembrane region" description="Helical" evidence="4">
    <location>
        <begin position="37"/>
        <end position="62"/>
    </location>
</feature>
<dbReference type="PROSITE" id="PS50850">
    <property type="entry name" value="MFS"/>
    <property type="match status" value="1"/>
</dbReference>
<dbReference type="Gene3D" id="1.20.1250.20">
    <property type="entry name" value="MFS general substrate transporter like domains"/>
    <property type="match status" value="1"/>
</dbReference>
<dbReference type="InterPro" id="IPR036259">
    <property type="entry name" value="MFS_trans_sf"/>
</dbReference>
<keyword evidence="3 4" id="KW-0472">Membrane</keyword>
<dbReference type="Pfam" id="PF07690">
    <property type="entry name" value="MFS_1"/>
    <property type="match status" value="1"/>
</dbReference>
<name>A0A1N6D3L0_9BACT</name>
<dbReference type="InterPro" id="IPR020846">
    <property type="entry name" value="MFS_dom"/>
</dbReference>
<feature type="transmembrane region" description="Helical" evidence="4">
    <location>
        <begin position="297"/>
        <end position="315"/>
    </location>
</feature>
<dbReference type="Proteomes" id="UP000185003">
    <property type="component" value="Unassembled WGS sequence"/>
</dbReference>
<dbReference type="GO" id="GO:0022857">
    <property type="term" value="F:transmembrane transporter activity"/>
    <property type="evidence" value="ECO:0007669"/>
    <property type="project" value="InterPro"/>
</dbReference>
<dbReference type="InterPro" id="IPR011701">
    <property type="entry name" value="MFS"/>
</dbReference>
<sequence>MKKLSFPLIMLFAVAAGLAVANVYFAQPLLDAMADTFGISQAAVGIIITSTQVGYGLGLLLLVPLGDLVDSRKLIVLQLGLLGLFLLIVGLAPSVFVLLAGMIMMGLMAVVTQSLVAFAANMAGDAERGRVVGTVTSGIVIGILLARTIAGALADLAGWRTVYFVSAAFTLLIAGVLYRIAPVVEKRSAGGTYPQLLKSVFVLFASEPVLLTRGIIAMLLFAAGTVLWTPMVLPLSAPPFSLSHTEIGLFGLAGVAGALGAARAGRWADNGYAQWTSGIGLTLVLLSWIPIACMGYSLWGLIIGVIIFDFGLQAVHVTNQSIILKVRPEARSRITGGYMVFYSAGSGAGSVASTITYAHFGWTGVCILGAAISAAGLLCWGLSEKSYKLGAA</sequence>
<keyword evidence="1 4" id="KW-0812">Transmembrane</keyword>
<feature type="domain" description="Major facilitator superfamily (MFS) profile" evidence="5">
    <location>
        <begin position="8"/>
        <end position="388"/>
    </location>
</feature>
<dbReference type="PANTHER" id="PTHR42910">
    <property type="entry name" value="TRANSPORTER SCO4007-RELATED"/>
    <property type="match status" value="1"/>
</dbReference>
<dbReference type="AlphaFoldDB" id="A0A1N6D3L0"/>
<evidence type="ECO:0000256" key="3">
    <source>
        <dbReference type="ARBA" id="ARBA00023136"/>
    </source>
</evidence>
<evidence type="ECO:0000256" key="1">
    <source>
        <dbReference type="ARBA" id="ARBA00022692"/>
    </source>
</evidence>
<dbReference type="EMBL" id="FSRA01000001">
    <property type="protein sequence ID" value="SIN65254.1"/>
    <property type="molecule type" value="Genomic_DNA"/>
</dbReference>
<protein>
    <submittedName>
        <fullName evidence="6">Predicted arabinose efflux permease, MFS family</fullName>
    </submittedName>
</protein>
<dbReference type="CDD" id="cd17324">
    <property type="entry name" value="MFS_NepI_like"/>
    <property type="match status" value="1"/>
</dbReference>